<feature type="transmembrane region" description="Helical" evidence="1">
    <location>
        <begin position="358"/>
        <end position="378"/>
    </location>
</feature>
<dbReference type="AlphaFoldDB" id="A0AAE3MKN1"/>
<keyword evidence="4" id="KW-1185">Reference proteome</keyword>
<evidence type="ECO:0000256" key="1">
    <source>
        <dbReference type="SAM" id="Phobius"/>
    </source>
</evidence>
<keyword evidence="1" id="KW-0812">Transmembrane</keyword>
<name>A0AAE3MKN1_9FLAO</name>
<dbReference type="InterPro" id="IPR007349">
    <property type="entry name" value="DUF418"/>
</dbReference>
<feature type="transmembrane region" description="Helical" evidence="1">
    <location>
        <begin position="142"/>
        <end position="161"/>
    </location>
</feature>
<gene>
    <name evidence="3" type="ORF">OO016_08100</name>
</gene>
<reference evidence="3" key="1">
    <citation type="submission" date="2022-11" db="EMBL/GenBank/DDBJ databases">
        <title>The characterization of three novel Bacteroidetes species and genomic analysis of their roles in tidal elemental geochemical cycles.</title>
        <authorList>
            <person name="Ma K.-J."/>
        </authorList>
    </citation>
    <scope>NUCLEOTIDE SEQUENCE</scope>
    <source>
        <strain evidence="3">M415</strain>
    </source>
</reference>
<dbReference type="Proteomes" id="UP001207116">
    <property type="component" value="Unassembled WGS sequence"/>
</dbReference>
<dbReference type="InterPro" id="IPR052529">
    <property type="entry name" value="Bact_Transport_Assoc"/>
</dbReference>
<evidence type="ECO:0000259" key="2">
    <source>
        <dbReference type="Pfam" id="PF04235"/>
    </source>
</evidence>
<sequence length="404" mass="46539">MNITTTNKGRIQIVDALRGFSLAGIVIVHLVENYIAAPSPEGALDATHTGIPDYVVDGIIGIFFRGKFFALFSFLFGLSFFIQMDRARDKGQDYRWRFLWRLLLLFVIGFVHHMFYRGDILTIYALLGVFLIPFYKVRTPWVLAIAALLFLGLGRFAVFLFTRGDNLFMPGAFDPNTPEIASYFELLKSGGLNEVMHSNATEGQIMKMDFQFGIFSRGYLTLAFFLLGLYAGRIRFFENFEERWSFMQNILYGSIGVLVVGLGVTVLGFAQMGPIVTFDNWMAMIGLTGMDLVNLALALMLIALFVYLYKKIRWQPWLQSFAPYGRMALTNYVFQSILGTFFFYGWGLGYLATIPNRYTFLMAFGVIAFQMWISNLWLKHFQYGPLEWIWRSLTHFKYYPLRRS</sequence>
<feature type="transmembrane region" description="Helical" evidence="1">
    <location>
        <begin position="59"/>
        <end position="82"/>
    </location>
</feature>
<protein>
    <submittedName>
        <fullName evidence="3">DUF418 domain-containing protein</fullName>
    </submittedName>
</protein>
<evidence type="ECO:0000313" key="4">
    <source>
        <dbReference type="Proteomes" id="UP001207116"/>
    </source>
</evidence>
<dbReference type="PANTHER" id="PTHR30590:SF2">
    <property type="entry name" value="INNER MEMBRANE PROTEIN"/>
    <property type="match status" value="1"/>
</dbReference>
<evidence type="ECO:0000313" key="3">
    <source>
        <dbReference type="EMBL" id="MCX2719560.1"/>
    </source>
</evidence>
<organism evidence="3 4">
    <name type="scientific">Lentiprolixibacter aurantiacus</name>
    <dbReference type="NCBI Taxonomy" id="2993939"/>
    <lineage>
        <taxon>Bacteria</taxon>
        <taxon>Pseudomonadati</taxon>
        <taxon>Bacteroidota</taxon>
        <taxon>Flavobacteriia</taxon>
        <taxon>Flavobacteriales</taxon>
        <taxon>Flavobacteriaceae</taxon>
        <taxon>Lentiprolixibacter</taxon>
    </lineage>
</organism>
<feature type="transmembrane region" description="Helical" evidence="1">
    <location>
        <begin position="210"/>
        <end position="230"/>
    </location>
</feature>
<accession>A0AAE3MKN1</accession>
<keyword evidence="1" id="KW-1133">Transmembrane helix</keyword>
<keyword evidence="1" id="KW-0472">Membrane</keyword>
<feature type="domain" description="DUF418" evidence="2">
    <location>
        <begin position="232"/>
        <end position="396"/>
    </location>
</feature>
<feature type="transmembrane region" description="Helical" evidence="1">
    <location>
        <begin position="94"/>
        <end position="112"/>
    </location>
</feature>
<dbReference type="PANTHER" id="PTHR30590">
    <property type="entry name" value="INNER MEMBRANE PROTEIN"/>
    <property type="match status" value="1"/>
</dbReference>
<feature type="transmembrane region" description="Helical" evidence="1">
    <location>
        <begin position="118"/>
        <end position="135"/>
    </location>
</feature>
<dbReference type="EMBL" id="JAPFQP010000002">
    <property type="protein sequence ID" value="MCX2719560.1"/>
    <property type="molecule type" value="Genomic_DNA"/>
</dbReference>
<feature type="transmembrane region" description="Helical" evidence="1">
    <location>
        <begin position="250"/>
        <end position="272"/>
    </location>
</feature>
<comment type="caution">
    <text evidence="3">The sequence shown here is derived from an EMBL/GenBank/DDBJ whole genome shotgun (WGS) entry which is preliminary data.</text>
</comment>
<feature type="transmembrane region" description="Helical" evidence="1">
    <location>
        <begin position="20"/>
        <end position="39"/>
    </location>
</feature>
<dbReference type="RefSeq" id="WP_266012280.1">
    <property type="nucleotide sequence ID" value="NZ_JAPFQP010000002.1"/>
</dbReference>
<proteinExistence type="predicted"/>
<dbReference type="Pfam" id="PF04235">
    <property type="entry name" value="DUF418"/>
    <property type="match status" value="1"/>
</dbReference>
<feature type="transmembrane region" description="Helical" evidence="1">
    <location>
        <begin position="329"/>
        <end position="352"/>
    </location>
</feature>
<feature type="transmembrane region" description="Helical" evidence="1">
    <location>
        <begin position="292"/>
        <end position="309"/>
    </location>
</feature>